<dbReference type="Gene3D" id="2.60.40.10">
    <property type="entry name" value="Immunoglobulins"/>
    <property type="match status" value="1"/>
</dbReference>
<dbReference type="GO" id="GO:0005886">
    <property type="term" value="C:plasma membrane"/>
    <property type="evidence" value="ECO:0007669"/>
    <property type="project" value="UniProtKB-SubCell"/>
</dbReference>
<organism evidence="9 10">
    <name type="scientific">Clarias magur</name>
    <name type="common">Asian catfish</name>
    <name type="synonym">Macropteronotus magur</name>
    <dbReference type="NCBI Taxonomy" id="1594786"/>
    <lineage>
        <taxon>Eukaryota</taxon>
        <taxon>Metazoa</taxon>
        <taxon>Chordata</taxon>
        <taxon>Craniata</taxon>
        <taxon>Vertebrata</taxon>
        <taxon>Euteleostomi</taxon>
        <taxon>Actinopterygii</taxon>
        <taxon>Neopterygii</taxon>
        <taxon>Teleostei</taxon>
        <taxon>Ostariophysi</taxon>
        <taxon>Siluriformes</taxon>
        <taxon>Clariidae</taxon>
        <taxon>Clarias</taxon>
    </lineage>
</organism>
<dbReference type="SMART" id="SM00406">
    <property type="entry name" value="IGv"/>
    <property type="match status" value="1"/>
</dbReference>
<dbReference type="AlphaFoldDB" id="A0A8J4TST4"/>
<keyword evidence="9" id="KW-0675">Receptor</keyword>
<evidence type="ECO:0000256" key="7">
    <source>
        <dbReference type="ARBA" id="ARBA00023180"/>
    </source>
</evidence>
<evidence type="ECO:0000256" key="1">
    <source>
        <dbReference type="ARBA" id="ARBA00004236"/>
    </source>
</evidence>
<dbReference type="EMBL" id="QNUK01001464">
    <property type="protein sequence ID" value="KAF5881157.1"/>
    <property type="molecule type" value="Genomic_DNA"/>
</dbReference>
<proteinExistence type="predicted"/>
<comment type="caution">
    <text evidence="9">The sequence shown here is derived from an EMBL/GenBank/DDBJ whole genome shotgun (WGS) entry which is preliminary data.</text>
</comment>
<dbReference type="InterPro" id="IPR013783">
    <property type="entry name" value="Ig-like_fold"/>
</dbReference>
<keyword evidence="4" id="KW-0391">Immunity</keyword>
<dbReference type="SMART" id="SM00409">
    <property type="entry name" value="IG"/>
    <property type="match status" value="1"/>
</dbReference>
<evidence type="ECO:0000256" key="5">
    <source>
        <dbReference type="ARBA" id="ARBA00023136"/>
    </source>
</evidence>
<evidence type="ECO:0000313" key="9">
    <source>
        <dbReference type="EMBL" id="KAF5881157.1"/>
    </source>
</evidence>
<dbReference type="PROSITE" id="PS50835">
    <property type="entry name" value="IG_LIKE"/>
    <property type="match status" value="1"/>
</dbReference>
<dbReference type="SUPFAM" id="SSF48726">
    <property type="entry name" value="Immunoglobulin"/>
    <property type="match status" value="1"/>
</dbReference>
<keyword evidence="7" id="KW-0325">Glycoprotein</keyword>
<dbReference type="InterPro" id="IPR007110">
    <property type="entry name" value="Ig-like_dom"/>
</dbReference>
<reference evidence="9" key="1">
    <citation type="submission" date="2020-07" db="EMBL/GenBank/DDBJ databases">
        <title>Clarias magur genome sequencing, assembly and annotation.</title>
        <authorList>
            <person name="Kushwaha B."/>
            <person name="Kumar R."/>
            <person name="Das P."/>
            <person name="Joshi C.G."/>
            <person name="Kumar D."/>
            <person name="Nagpure N.S."/>
            <person name="Pandey M."/>
            <person name="Agarwal S."/>
            <person name="Srivastava S."/>
            <person name="Singh M."/>
            <person name="Sahoo L."/>
            <person name="Jayasankar P."/>
            <person name="Meher P.K."/>
            <person name="Koringa P.G."/>
            <person name="Iquebal M.A."/>
            <person name="Das S.P."/>
            <person name="Bit A."/>
            <person name="Patnaik S."/>
            <person name="Patel N."/>
            <person name="Shah T.M."/>
            <person name="Hinsu A."/>
            <person name="Jena J.K."/>
        </authorList>
    </citation>
    <scope>NUCLEOTIDE SEQUENCE</scope>
    <source>
        <strain evidence="9">CIFAMagur01</strain>
        <tissue evidence="9">Testis</tissue>
    </source>
</reference>
<dbReference type="InterPro" id="IPR003599">
    <property type="entry name" value="Ig_sub"/>
</dbReference>
<evidence type="ECO:0000256" key="4">
    <source>
        <dbReference type="ARBA" id="ARBA00022859"/>
    </source>
</evidence>
<dbReference type="CDD" id="cd00099">
    <property type="entry name" value="IgV"/>
    <property type="match status" value="1"/>
</dbReference>
<dbReference type="GO" id="GO:0009617">
    <property type="term" value="P:response to bacterium"/>
    <property type="evidence" value="ECO:0007669"/>
    <property type="project" value="TreeGrafter"/>
</dbReference>
<evidence type="ECO:0000256" key="6">
    <source>
        <dbReference type="ARBA" id="ARBA00023157"/>
    </source>
</evidence>
<accession>A0A8J4TST4</accession>
<dbReference type="Pfam" id="PF07686">
    <property type="entry name" value="V-set"/>
    <property type="match status" value="1"/>
</dbReference>
<dbReference type="GO" id="GO:0002376">
    <property type="term" value="P:immune system process"/>
    <property type="evidence" value="ECO:0007669"/>
    <property type="project" value="UniProtKB-KW"/>
</dbReference>
<keyword evidence="5" id="KW-0472">Membrane</keyword>
<feature type="domain" description="Ig-like" evidence="8">
    <location>
        <begin position="1"/>
        <end position="94"/>
    </location>
</feature>
<comment type="subcellular location">
    <subcellularLocation>
        <location evidence="1">Cell membrane</location>
    </subcellularLocation>
</comment>
<dbReference type="PANTHER" id="PTHR19433:SF111">
    <property type="entry name" value="T CELL RECEPTOR ALPHA VARIABLE 4"/>
    <property type="match status" value="1"/>
</dbReference>
<keyword evidence="3" id="KW-0732">Signal</keyword>
<evidence type="ECO:0000259" key="8">
    <source>
        <dbReference type="PROSITE" id="PS50835"/>
    </source>
</evidence>
<protein>
    <submittedName>
        <fullName evidence="9">Putative immune-type receptor 7</fullName>
    </submittedName>
</protein>
<sequence>QTSDMKDLEVKTVKRGQAVTMECNISGVRNKENVAWYRQSLGKMPHFMARIYGKTYLLADGFNDTHFSFTINDHQFDFNIKEIREDDGGEYFCTELEGSNLKFKSGTRLQFE</sequence>
<feature type="non-terminal residue" evidence="9">
    <location>
        <position position="112"/>
    </location>
</feature>
<dbReference type="InterPro" id="IPR052051">
    <property type="entry name" value="TCR_complex_component"/>
</dbReference>
<dbReference type="InterPro" id="IPR036179">
    <property type="entry name" value="Ig-like_dom_sf"/>
</dbReference>
<evidence type="ECO:0000256" key="3">
    <source>
        <dbReference type="ARBA" id="ARBA00022729"/>
    </source>
</evidence>
<feature type="non-terminal residue" evidence="9">
    <location>
        <position position="1"/>
    </location>
</feature>
<keyword evidence="2" id="KW-1003">Cell membrane</keyword>
<dbReference type="PANTHER" id="PTHR19433">
    <property type="entry name" value="T-CELL RECEPTOR ALPHA CHAIN V REGION-RELATED"/>
    <property type="match status" value="1"/>
</dbReference>
<keyword evidence="6" id="KW-1015">Disulfide bond</keyword>
<dbReference type="InterPro" id="IPR013106">
    <property type="entry name" value="Ig_V-set"/>
</dbReference>
<dbReference type="Proteomes" id="UP000727407">
    <property type="component" value="Unassembled WGS sequence"/>
</dbReference>
<evidence type="ECO:0000313" key="10">
    <source>
        <dbReference type="Proteomes" id="UP000727407"/>
    </source>
</evidence>
<keyword evidence="10" id="KW-1185">Reference proteome</keyword>
<gene>
    <name evidence="9" type="primary">nitr6</name>
    <name evidence="9" type="ORF">DAT39_023161</name>
</gene>
<name>A0A8J4TST4_CLAMG</name>
<evidence type="ECO:0000256" key="2">
    <source>
        <dbReference type="ARBA" id="ARBA00022475"/>
    </source>
</evidence>